<evidence type="ECO:0000256" key="2">
    <source>
        <dbReference type="ARBA" id="ARBA00023136"/>
    </source>
</evidence>
<proteinExistence type="predicted"/>
<evidence type="ECO:0000259" key="6">
    <source>
        <dbReference type="PROSITE" id="PS50835"/>
    </source>
</evidence>
<dbReference type="PANTHER" id="PTHR11640">
    <property type="entry name" value="NEPHRIN"/>
    <property type="match status" value="1"/>
</dbReference>
<dbReference type="InterPro" id="IPR036179">
    <property type="entry name" value="Ig-like_dom_sf"/>
</dbReference>
<evidence type="ECO:0000256" key="1">
    <source>
        <dbReference type="ARBA" id="ARBA00004479"/>
    </source>
</evidence>
<keyword evidence="4" id="KW-0325">Glycoprotein</keyword>
<organism evidence="7 8">
    <name type="scientific">Dreissena polymorpha</name>
    <name type="common">Zebra mussel</name>
    <name type="synonym">Mytilus polymorpha</name>
    <dbReference type="NCBI Taxonomy" id="45954"/>
    <lineage>
        <taxon>Eukaryota</taxon>
        <taxon>Metazoa</taxon>
        <taxon>Spiralia</taxon>
        <taxon>Lophotrochozoa</taxon>
        <taxon>Mollusca</taxon>
        <taxon>Bivalvia</taxon>
        <taxon>Autobranchia</taxon>
        <taxon>Heteroconchia</taxon>
        <taxon>Euheterodonta</taxon>
        <taxon>Imparidentia</taxon>
        <taxon>Neoheterodontei</taxon>
        <taxon>Myida</taxon>
        <taxon>Dreissenoidea</taxon>
        <taxon>Dreissenidae</taxon>
        <taxon>Dreissena</taxon>
    </lineage>
</organism>
<dbReference type="Pfam" id="PF13927">
    <property type="entry name" value="Ig_3"/>
    <property type="match status" value="1"/>
</dbReference>
<evidence type="ECO:0000256" key="5">
    <source>
        <dbReference type="ARBA" id="ARBA00023319"/>
    </source>
</evidence>
<dbReference type="InterPro" id="IPR013783">
    <property type="entry name" value="Ig-like_fold"/>
</dbReference>
<protein>
    <recommendedName>
        <fullName evidence="6">Ig-like domain-containing protein</fullName>
    </recommendedName>
</protein>
<dbReference type="GO" id="GO:0050839">
    <property type="term" value="F:cell adhesion molecule binding"/>
    <property type="evidence" value="ECO:0007669"/>
    <property type="project" value="TreeGrafter"/>
</dbReference>
<feature type="domain" description="Ig-like" evidence="6">
    <location>
        <begin position="1"/>
        <end position="90"/>
    </location>
</feature>
<dbReference type="Proteomes" id="UP000828390">
    <property type="component" value="Unassembled WGS sequence"/>
</dbReference>
<dbReference type="GO" id="GO:0005886">
    <property type="term" value="C:plasma membrane"/>
    <property type="evidence" value="ECO:0007669"/>
    <property type="project" value="TreeGrafter"/>
</dbReference>
<dbReference type="AlphaFoldDB" id="A0A9D4RYA7"/>
<feature type="domain" description="Ig-like" evidence="6">
    <location>
        <begin position="94"/>
        <end position="199"/>
    </location>
</feature>
<evidence type="ECO:0000256" key="4">
    <source>
        <dbReference type="ARBA" id="ARBA00023180"/>
    </source>
</evidence>
<reference evidence="7" key="1">
    <citation type="journal article" date="2019" name="bioRxiv">
        <title>The Genome of the Zebra Mussel, Dreissena polymorpha: A Resource for Invasive Species Research.</title>
        <authorList>
            <person name="McCartney M.A."/>
            <person name="Auch B."/>
            <person name="Kono T."/>
            <person name="Mallez S."/>
            <person name="Zhang Y."/>
            <person name="Obille A."/>
            <person name="Becker A."/>
            <person name="Abrahante J.E."/>
            <person name="Garbe J."/>
            <person name="Badalamenti J.P."/>
            <person name="Herman A."/>
            <person name="Mangelson H."/>
            <person name="Liachko I."/>
            <person name="Sullivan S."/>
            <person name="Sone E.D."/>
            <person name="Koren S."/>
            <person name="Silverstein K.A.T."/>
            <person name="Beckman K.B."/>
            <person name="Gohl D.M."/>
        </authorList>
    </citation>
    <scope>NUCLEOTIDE SEQUENCE</scope>
    <source>
        <strain evidence="7">Duluth1</strain>
        <tissue evidence="7">Whole animal</tissue>
    </source>
</reference>
<keyword evidence="5" id="KW-0393">Immunoglobulin domain</keyword>
<dbReference type="GO" id="GO:0098609">
    <property type="term" value="P:cell-cell adhesion"/>
    <property type="evidence" value="ECO:0007669"/>
    <property type="project" value="TreeGrafter"/>
</dbReference>
<keyword evidence="8" id="KW-1185">Reference proteome</keyword>
<dbReference type="Pfam" id="PF08205">
    <property type="entry name" value="C2-set_2"/>
    <property type="match status" value="1"/>
</dbReference>
<dbReference type="GO" id="GO:0005911">
    <property type="term" value="C:cell-cell junction"/>
    <property type="evidence" value="ECO:0007669"/>
    <property type="project" value="TreeGrafter"/>
</dbReference>
<sequence>MTCVLPSAEIRYVEWIKNGVSTHMRMGLLSGKCVSEPSPLPSGFSFTCFNSTVYTLTILQMNRTHNGDKWQCSSRNNYFLHTNSNNMTITVQVPITSVSFTNPAVDNSVDVVDKDTRTFTCRTTGGIPAANVTWYKTSGSSETAIITDVTSSQNTLADKTVLVTSTLSYTAMRVDHGSKMLCRASNVVSEVKKSTREILLNILFAPMKSPSIEIYNNISSSVSVNVTLVFHAQAYPAPKYTWQRCLMTCTDIYTGSKYKVNTNALVTNLTIQNVDPCAFGNYRVVVSNGVGTAWIDIQPHSPG</sequence>
<evidence type="ECO:0000313" key="8">
    <source>
        <dbReference type="Proteomes" id="UP000828390"/>
    </source>
</evidence>
<keyword evidence="3" id="KW-1015">Disulfide bond</keyword>
<dbReference type="InterPro" id="IPR007110">
    <property type="entry name" value="Ig-like_dom"/>
</dbReference>
<dbReference type="PROSITE" id="PS50835">
    <property type="entry name" value="IG_LIKE"/>
    <property type="match status" value="2"/>
</dbReference>
<accession>A0A9D4RYA7</accession>
<gene>
    <name evidence="7" type="ORF">DPMN_007474</name>
</gene>
<dbReference type="CDD" id="cd00096">
    <property type="entry name" value="Ig"/>
    <property type="match status" value="1"/>
</dbReference>
<comment type="caution">
    <text evidence="7">The sequence shown here is derived from an EMBL/GenBank/DDBJ whole genome shotgun (WGS) entry which is preliminary data.</text>
</comment>
<comment type="subcellular location">
    <subcellularLocation>
        <location evidence="1">Membrane</location>
        <topology evidence="1">Single-pass type I membrane protein</topology>
    </subcellularLocation>
</comment>
<name>A0A9D4RYA7_DREPO</name>
<dbReference type="EMBL" id="JAIWYP010000001">
    <property type="protein sequence ID" value="KAH3883515.1"/>
    <property type="molecule type" value="Genomic_DNA"/>
</dbReference>
<dbReference type="InterPro" id="IPR051275">
    <property type="entry name" value="Cell_adhesion_signaling"/>
</dbReference>
<dbReference type="InterPro" id="IPR013162">
    <property type="entry name" value="CD80_C2-set"/>
</dbReference>
<reference evidence="7" key="2">
    <citation type="submission" date="2020-11" db="EMBL/GenBank/DDBJ databases">
        <authorList>
            <person name="McCartney M.A."/>
            <person name="Auch B."/>
            <person name="Kono T."/>
            <person name="Mallez S."/>
            <person name="Becker A."/>
            <person name="Gohl D.M."/>
            <person name="Silverstein K.A.T."/>
            <person name="Koren S."/>
            <person name="Bechman K.B."/>
            <person name="Herman A."/>
            <person name="Abrahante J.E."/>
            <person name="Garbe J."/>
        </authorList>
    </citation>
    <scope>NUCLEOTIDE SEQUENCE</scope>
    <source>
        <strain evidence="7">Duluth1</strain>
        <tissue evidence="7">Whole animal</tissue>
    </source>
</reference>
<dbReference type="PANTHER" id="PTHR11640:SF31">
    <property type="entry name" value="IRREGULAR CHIASM C-ROUGHEST PROTEIN-RELATED"/>
    <property type="match status" value="1"/>
</dbReference>
<dbReference type="SUPFAM" id="SSF48726">
    <property type="entry name" value="Immunoglobulin"/>
    <property type="match status" value="2"/>
</dbReference>
<evidence type="ECO:0000256" key="3">
    <source>
        <dbReference type="ARBA" id="ARBA00023157"/>
    </source>
</evidence>
<evidence type="ECO:0000313" key="7">
    <source>
        <dbReference type="EMBL" id="KAH3883515.1"/>
    </source>
</evidence>
<dbReference type="Gene3D" id="2.60.40.10">
    <property type="entry name" value="Immunoglobulins"/>
    <property type="match status" value="2"/>
</dbReference>
<keyword evidence="2" id="KW-0472">Membrane</keyword>